<dbReference type="Proteomes" id="UP000078486">
    <property type="component" value="Unassembled WGS sequence"/>
</dbReference>
<dbReference type="AlphaFoldDB" id="A0A178ICF5"/>
<dbReference type="EMBL" id="LRRQ01000171">
    <property type="protein sequence ID" value="OAM87418.1"/>
    <property type="molecule type" value="Genomic_DNA"/>
</dbReference>
<gene>
    <name evidence="1" type="ORF">AW736_22890</name>
</gene>
<comment type="caution">
    <text evidence="1">The sequence shown here is derived from an EMBL/GenBank/DDBJ whole genome shotgun (WGS) entry which is preliminary data.</text>
</comment>
<dbReference type="STRING" id="1184151.AW736_22890"/>
<name>A0A178ICF5_9BACT</name>
<organism evidence="1 2">
    <name type="scientific">Termitidicoccus mucosus</name>
    <dbReference type="NCBI Taxonomy" id="1184151"/>
    <lineage>
        <taxon>Bacteria</taxon>
        <taxon>Pseudomonadati</taxon>
        <taxon>Verrucomicrobiota</taxon>
        <taxon>Opitutia</taxon>
        <taxon>Opitutales</taxon>
        <taxon>Opitutaceae</taxon>
        <taxon>Termitidicoccus</taxon>
    </lineage>
</organism>
<reference evidence="1 2" key="1">
    <citation type="submission" date="2016-01" db="EMBL/GenBank/DDBJ databases">
        <title>High potential of lignocellulose degradation of a new Verrucomicrobia species.</title>
        <authorList>
            <person name="Wang Y."/>
            <person name="Shi Y."/>
            <person name="Qiu Z."/>
            <person name="Liu S."/>
            <person name="Yang H."/>
        </authorList>
    </citation>
    <scope>NUCLEOTIDE SEQUENCE [LARGE SCALE GENOMIC DNA]</scope>
    <source>
        <strain evidence="1 2">TSB47</strain>
    </source>
</reference>
<sequence length="85" mass="9881">MGAMITAALENLLNEKNRHFTHAGAPRHGLISIAPPPMACPRAVVIRVQQEVMPPLSSFLFIFLFRQEQAERKIKRKEERERFRR</sequence>
<evidence type="ECO:0000313" key="2">
    <source>
        <dbReference type="Proteomes" id="UP000078486"/>
    </source>
</evidence>
<keyword evidence="2" id="KW-1185">Reference proteome</keyword>
<accession>A0A178ICF5</accession>
<evidence type="ECO:0000313" key="1">
    <source>
        <dbReference type="EMBL" id="OAM87418.1"/>
    </source>
</evidence>
<proteinExistence type="predicted"/>
<protein>
    <submittedName>
        <fullName evidence="1">Uncharacterized protein</fullName>
    </submittedName>
</protein>